<proteinExistence type="predicted"/>
<keyword evidence="3" id="KW-0786">Thiamine pyrophosphate</keyword>
<dbReference type="CDD" id="cd02000">
    <property type="entry name" value="TPP_E1_PDC_ADC_BCADC"/>
    <property type="match status" value="1"/>
</dbReference>
<dbReference type="Proteomes" id="UP000246569">
    <property type="component" value="Unassembled WGS sequence"/>
</dbReference>
<dbReference type="GO" id="GO:0006086">
    <property type="term" value="P:pyruvate decarboxylation to acetyl-CoA"/>
    <property type="evidence" value="ECO:0007669"/>
    <property type="project" value="TreeGrafter"/>
</dbReference>
<dbReference type="PANTHER" id="PTHR11516">
    <property type="entry name" value="PYRUVATE DEHYDROGENASE E1 COMPONENT, ALPHA SUBUNIT BACTERIAL AND ORGANELLAR"/>
    <property type="match status" value="1"/>
</dbReference>
<evidence type="ECO:0000256" key="3">
    <source>
        <dbReference type="ARBA" id="ARBA00023052"/>
    </source>
</evidence>
<accession>A0A317MZP0</accession>
<reference evidence="5 6" key="1">
    <citation type="submission" date="2018-05" db="EMBL/GenBank/DDBJ databases">
        <title>Genomic Encyclopedia of Type Strains, Phase IV (KMG-IV): sequencing the most valuable type-strain genomes for metagenomic binning, comparative biology and taxonomic classification.</title>
        <authorList>
            <person name="Goeker M."/>
        </authorList>
    </citation>
    <scope>NUCLEOTIDE SEQUENCE [LARGE SCALE GENOMIC DNA]</scope>
    <source>
        <strain evidence="5 6">DSM 23606</strain>
    </source>
</reference>
<evidence type="ECO:0000256" key="1">
    <source>
        <dbReference type="ARBA" id="ARBA00001964"/>
    </source>
</evidence>
<comment type="cofactor">
    <cofactor evidence="1">
        <name>thiamine diphosphate</name>
        <dbReference type="ChEBI" id="CHEBI:58937"/>
    </cofactor>
</comment>
<protein>
    <submittedName>
        <fullName evidence="5">Pyruvate dehydrogenase E1 component alpha subunit</fullName>
    </submittedName>
</protein>
<dbReference type="PANTHER" id="PTHR11516:SF41">
    <property type="entry name" value="3-METHYL-2-OXOBUTANOATE DEHYDROGENASE SUBUNIT ALPHA"/>
    <property type="match status" value="1"/>
</dbReference>
<gene>
    <name evidence="5" type="ORF">C7443_101161</name>
</gene>
<dbReference type="InterPro" id="IPR050642">
    <property type="entry name" value="PDH_E1_Alpha_Subunit"/>
</dbReference>
<evidence type="ECO:0000259" key="4">
    <source>
        <dbReference type="Pfam" id="PF00676"/>
    </source>
</evidence>
<keyword evidence="6" id="KW-1185">Reference proteome</keyword>
<evidence type="ECO:0000313" key="6">
    <source>
        <dbReference type="Proteomes" id="UP000246569"/>
    </source>
</evidence>
<sequence>MSSTAISGSALALLERMLLIRAYEEKLIALSAGGQFPAVCSSFGQEAAAVGVVAALGAADQILTNHRSAGHLLARGADPGRMLAEVMGRVDGYCRGRSGSLHIAARELGVVLTSTIVGGELSLATGVALAQQTLGRRGLVACFFGDGAAGEGIFHESLNLAATWGLPILYVCENNQWQAYVHRRETMLGEHIAPWAQSLGVEAERVDGNDVFAVHAAAEAACERIRADGRPRLLELSTYRLRGHLEPDDPQAADAAELALWRERDPLRHCIATLLAGGHADAAGIERMSRAAHARIEAALAFAEASPYPAADELLADVYA</sequence>
<dbReference type="SUPFAM" id="SSF52518">
    <property type="entry name" value="Thiamin diphosphate-binding fold (THDP-binding)"/>
    <property type="match status" value="1"/>
</dbReference>
<name>A0A317MZP0_9GAMM</name>
<keyword evidence="5" id="KW-0670">Pyruvate</keyword>
<organism evidence="5 6">
    <name type="scientific">Plasticicumulans acidivorans</name>
    <dbReference type="NCBI Taxonomy" id="886464"/>
    <lineage>
        <taxon>Bacteria</taxon>
        <taxon>Pseudomonadati</taxon>
        <taxon>Pseudomonadota</taxon>
        <taxon>Gammaproteobacteria</taxon>
        <taxon>Candidatus Competibacteraceae</taxon>
        <taxon>Plasticicumulans</taxon>
    </lineage>
</organism>
<dbReference type="Pfam" id="PF00676">
    <property type="entry name" value="E1_dh"/>
    <property type="match status" value="1"/>
</dbReference>
<keyword evidence="2" id="KW-0560">Oxidoreductase</keyword>
<dbReference type="InterPro" id="IPR001017">
    <property type="entry name" value="DH_E1"/>
</dbReference>
<evidence type="ECO:0000256" key="2">
    <source>
        <dbReference type="ARBA" id="ARBA00023002"/>
    </source>
</evidence>
<comment type="caution">
    <text evidence="5">The sequence shown here is derived from an EMBL/GenBank/DDBJ whole genome shotgun (WGS) entry which is preliminary data.</text>
</comment>
<dbReference type="AlphaFoldDB" id="A0A317MZP0"/>
<feature type="domain" description="Dehydrogenase E1 component" evidence="4">
    <location>
        <begin position="16"/>
        <end position="310"/>
    </location>
</feature>
<evidence type="ECO:0000313" key="5">
    <source>
        <dbReference type="EMBL" id="PWV65677.1"/>
    </source>
</evidence>
<dbReference type="InterPro" id="IPR029061">
    <property type="entry name" value="THDP-binding"/>
</dbReference>
<dbReference type="Gene3D" id="3.40.50.970">
    <property type="match status" value="1"/>
</dbReference>
<dbReference type="EMBL" id="QGTJ01000001">
    <property type="protein sequence ID" value="PWV65677.1"/>
    <property type="molecule type" value="Genomic_DNA"/>
</dbReference>
<dbReference type="GO" id="GO:0004739">
    <property type="term" value="F:pyruvate dehydrogenase (acetyl-transferring) activity"/>
    <property type="evidence" value="ECO:0007669"/>
    <property type="project" value="TreeGrafter"/>
</dbReference>
<dbReference type="RefSeq" id="WP_110016674.1">
    <property type="nucleotide sequence ID" value="NZ_QGTJ01000001.1"/>
</dbReference>
<dbReference type="OrthoDB" id="9780894at2"/>